<accession>A0ABN7SIK1</accession>
<feature type="region of interest" description="Disordered" evidence="2">
    <location>
        <begin position="249"/>
        <end position="298"/>
    </location>
</feature>
<keyword evidence="5" id="KW-1185">Reference proteome</keyword>
<keyword evidence="3" id="KW-0472">Membrane</keyword>
<feature type="coiled-coil region" evidence="1">
    <location>
        <begin position="35"/>
        <end position="189"/>
    </location>
</feature>
<evidence type="ECO:0000256" key="2">
    <source>
        <dbReference type="SAM" id="MobiDB-lite"/>
    </source>
</evidence>
<dbReference type="EMBL" id="OU015569">
    <property type="protein sequence ID" value="CAG5097106.1"/>
    <property type="molecule type" value="Genomic_DNA"/>
</dbReference>
<protein>
    <submittedName>
        <fullName evidence="4">Oidioi.mRNA.OKI2018_I69.XSR.g14935.t1.cds</fullName>
    </submittedName>
</protein>
<dbReference type="Gene3D" id="1.10.287.1490">
    <property type="match status" value="1"/>
</dbReference>
<sequence>MFRRSRSFFGTVAVLCALIIFGYGLYMYDLQSMRLADVEASNRHLEREVKSLNKNIDKDEKKLTNLEESLKKEKHDLENIKGELKVESEQRQARENELVEMGVKFTTSSNENEQCHKEKAALEKSLEELKIEKNALAETVETYEEAAKKAQDEIASLNSDIDQLKSQVKAEAENVASQKETEALRAELDDNKAKYHATFNDLIELKEALHKLGVEGLRRDSHWMSVSSEERSLILEAILGTDIIPDSYLGAEEAPEGKISDNPQKESTENDSENAAAANPDEEEVVQVDAPSNDQLEQ</sequence>
<gene>
    <name evidence="4" type="ORF">OKIOD_LOCUS6493</name>
</gene>
<evidence type="ECO:0000313" key="5">
    <source>
        <dbReference type="Proteomes" id="UP001158576"/>
    </source>
</evidence>
<keyword evidence="3" id="KW-1133">Transmembrane helix</keyword>
<evidence type="ECO:0000256" key="1">
    <source>
        <dbReference type="SAM" id="Coils"/>
    </source>
</evidence>
<evidence type="ECO:0000256" key="3">
    <source>
        <dbReference type="SAM" id="Phobius"/>
    </source>
</evidence>
<feature type="transmembrane region" description="Helical" evidence="3">
    <location>
        <begin position="7"/>
        <end position="28"/>
    </location>
</feature>
<dbReference type="Proteomes" id="UP001158576">
    <property type="component" value="Chromosome XSR"/>
</dbReference>
<feature type="compositionally biased region" description="Basic and acidic residues" evidence="2">
    <location>
        <begin position="255"/>
        <end position="268"/>
    </location>
</feature>
<organism evidence="4 5">
    <name type="scientific">Oikopleura dioica</name>
    <name type="common">Tunicate</name>
    <dbReference type="NCBI Taxonomy" id="34765"/>
    <lineage>
        <taxon>Eukaryota</taxon>
        <taxon>Metazoa</taxon>
        <taxon>Chordata</taxon>
        <taxon>Tunicata</taxon>
        <taxon>Appendicularia</taxon>
        <taxon>Copelata</taxon>
        <taxon>Oikopleuridae</taxon>
        <taxon>Oikopleura</taxon>
    </lineage>
</organism>
<name>A0ABN7SIK1_OIKDI</name>
<reference evidence="4 5" key="1">
    <citation type="submission" date="2021-04" db="EMBL/GenBank/DDBJ databases">
        <authorList>
            <person name="Bliznina A."/>
        </authorList>
    </citation>
    <scope>NUCLEOTIDE SEQUENCE [LARGE SCALE GENOMIC DNA]</scope>
</reference>
<proteinExistence type="predicted"/>
<keyword evidence="3" id="KW-0812">Transmembrane</keyword>
<keyword evidence="1" id="KW-0175">Coiled coil</keyword>
<evidence type="ECO:0000313" key="4">
    <source>
        <dbReference type="EMBL" id="CAG5097106.1"/>
    </source>
</evidence>